<proteinExistence type="predicted"/>
<comment type="function">
    <text evidence="5">Transcriptional repressor for the pyruvate dehydrogenase complex genes aceEF and lpd.</text>
</comment>
<evidence type="ECO:0000256" key="2">
    <source>
        <dbReference type="ARBA" id="ARBA00023015"/>
    </source>
</evidence>
<organism evidence="8 9">
    <name type="scientific">Leucobacter tardus</name>
    <dbReference type="NCBI Taxonomy" id="501483"/>
    <lineage>
        <taxon>Bacteria</taxon>
        <taxon>Bacillati</taxon>
        <taxon>Actinomycetota</taxon>
        <taxon>Actinomycetes</taxon>
        <taxon>Micrococcales</taxon>
        <taxon>Microbacteriaceae</taxon>
        <taxon>Leucobacter</taxon>
    </lineage>
</organism>
<dbReference type="CDD" id="cd07377">
    <property type="entry name" value="WHTH_GntR"/>
    <property type="match status" value="1"/>
</dbReference>
<dbReference type="InterPro" id="IPR011711">
    <property type="entry name" value="GntR_C"/>
</dbReference>
<keyword evidence="9" id="KW-1185">Reference proteome</keyword>
<dbReference type="PROSITE" id="PS50949">
    <property type="entry name" value="HTH_GNTR"/>
    <property type="match status" value="1"/>
</dbReference>
<dbReference type="SUPFAM" id="SSF46785">
    <property type="entry name" value="Winged helix' DNA-binding domain"/>
    <property type="match status" value="1"/>
</dbReference>
<evidence type="ECO:0000256" key="4">
    <source>
        <dbReference type="ARBA" id="ARBA00023163"/>
    </source>
</evidence>
<dbReference type="Gene3D" id="1.20.120.530">
    <property type="entry name" value="GntR ligand-binding domain-like"/>
    <property type="match status" value="1"/>
</dbReference>
<keyword evidence="3" id="KW-0238">DNA-binding</keyword>
<evidence type="ECO:0000256" key="1">
    <source>
        <dbReference type="ARBA" id="ARBA00022491"/>
    </source>
</evidence>
<dbReference type="InterPro" id="IPR036388">
    <property type="entry name" value="WH-like_DNA-bd_sf"/>
</dbReference>
<keyword evidence="2" id="KW-0805">Transcription regulation</keyword>
<feature type="domain" description="HTH gntR-type" evidence="7">
    <location>
        <begin position="25"/>
        <end position="95"/>
    </location>
</feature>
<sequence>MRSIGEGLFSHGLGGLVSGDSGDLGGLANSVVRHIELSLTVGLLHDGEKLPPEARLADQLGVSTITLRQALATLRDRGIIETRRGRSGGSYIRDSQSVNATQAERTLRAMSSDELRDLGDLFSAIVSRSAWLGAFRASPSETHRLQRILHALEAADHANGRRRAYCRLHIEIAVAAQSPRLAQATTQLLGEIAAPLWNSQVSVLEVDTAGYGSLLAAIERRDAASARDTAHRLVESESRALIEQHLRLMSAPSTEVPS</sequence>
<dbReference type="SMART" id="SM00345">
    <property type="entry name" value="HTH_GNTR"/>
    <property type="match status" value="1"/>
</dbReference>
<accession>A0A939QFH8</accession>
<dbReference type="RefSeq" id="WP_208239089.1">
    <property type="nucleotide sequence ID" value="NZ_BAAAQU010000002.1"/>
</dbReference>
<evidence type="ECO:0000256" key="5">
    <source>
        <dbReference type="ARBA" id="ARBA00037357"/>
    </source>
</evidence>
<dbReference type="InterPro" id="IPR036390">
    <property type="entry name" value="WH_DNA-bd_sf"/>
</dbReference>
<keyword evidence="1" id="KW-0678">Repressor</keyword>
<dbReference type="EMBL" id="JAGFBF010000005">
    <property type="protein sequence ID" value="MBO2990243.1"/>
    <property type="molecule type" value="Genomic_DNA"/>
</dbReference>
<dbReference type="PRINTS" id="PR00035">
    <property type="entry name" value="HTHGNTR"/>
</dbReference>
<comment type="caution">
    <text evidence="8">The sequence shown here is derived from an EMBL/GenBank/DDBJ whole genome shotgun (WGS) entry which is preliminary data.</text>
</comment>
<dbReference type="Pfam" id="PF07729">
    <property type="entry name" value="FCD"/>
    <property type="match status" value="1"/>
</dbReference>
<dbReference type="Proteomes" id="UP000668403">
    <property type="component" value="Unassembled WGS sequence"/>
</dbReference>
<evidence type="ECO:0000313" key="9">
    <source>
        <dbReference type="Proteomes" id="UP000668403"/>
    </source>
</evidence>
<dbReference type="PANTHER" id="PTHR43537:SF34">
    <property type="entry name" value="PYRUVATE DEHYDROGENASE COMPLEX REPRESSOR"/>
    <property type="match status" value="1"/>
</dbReference>
<name>A0A939QFH8_9MICO</name>
<dbReference type="InterPro" id="IPR000524">
    <property type="entry name" value="Tscrpt_reg_HTH_GntR"/>
</dbReference>
<keyword evidence="4" id="KW-0804">Transcription</keyword>
<evidence type="ECO:0000313" key="8">
    <source>
        <dbReference type="EMBL" id="MBO2990243.1"/>
    </source>
</evidence>
<gene>
    <name evidence="8" type="ORF">J4H85_09595</name>
</gene>
<evidence type="ECO:0000256" key="6">
    <source>
        <dbReference type="ARBA" id="ARBA00039592"/>
    </source>
</evidence>
<dbReference type="Pfam" id="PF00392">
    <property type="entry name" value="GntR"/>
    <property type="match status" value="1"/>
</dbReference>
<dbReference type="SUPFAM" id="SSF48008">
    <property type="entry name" value="GntR ligand-binding domain-like"/>
    <property type="match status" value="1"/>
</dbReference>
<dbReference type="Gene3D" id="1.10.10.10">
    <property type="entry name" value="Winged helix-like DNA-binding domain superfamily/Winged helix DNA-binding domain"/>
    <property type="match status" value="1"/>
</dbReference>
<dbReference type="InterPro" id="IPR008920">
    <property type="entry name" value="TF_FadR/GntR_C"/>
</dbReference>
<dbReference type="AlphaFoldDB" id="A0A939QFH8"/>
<reference evidence="8" key="1">
    <citation type="submission" date="2021-03" db="EMBL/GenBank/DDBJ databases">
        <title>Leucobacter chromiisoli sp. nov., isolated from chromium-containing soil of chemical plant.</title>
        <authorList>
            <person name="Xu Z."/>
        </authorList>
    </citation>
    <scope>NUCLEOTIDE SEQUENCE</scope>
    <source>
        <strain evidence="8">K 70/01</strain>
    </source>
</reference>
<evidence type="ECO:0000256" key="3">
    <source>
        <dbReference type="ARBA" id="ARBA00023125"/>
    </source>
</evidence>
<protein>
    <recommendedName>
        <fullName evidence="6">Pyruvate dehydrogenase complex repressor</fullName>
    </recommendedName>
</protein>
<dbReference type="PANTHER" id="PTHR43537">
    <property type="entry name" value="TRANSCRIPTIONAL REGULATOR, GNTR FAMILY"/>
    <property type="match status" value="1"/>
</dbReference>
<dbReference type="GO" id="GO:0003677">
    <property type="term" value="F:DNA binding"/>
    <property type="evidence" value="ECO:0007669"/>
    <property type="project" value="UniProtKB-KW"/>
</dbReference>
<dbReference type="GO" id="GO:0003700">
    <property type="term" value="F:DNA-binding transcription factor activity"/>
    <property type="evidence" value="ECO:0007669"/>
    <property type="project" value="InterPro"/>
</dbReference>
<evidence type="ECO:0000259" key="7">
    <source>
        <dbReference type="PROSITE" id="PS50949"/>
    </source>
</evidence>